<feature type="domain" description="Alcohol dehydrogenase-like C-terminal" evidence="5">
    <location>
        <begin position="198"/>
        <end position="327"/>
    </location>
</feature>
<evidence type="ECO:0000256" key="4">
    <source>
        <dbReference type="ARBA" id="ARBA00023027"/>
    </source>
</evidence>
<dbReference type="SUPFAM" id="SSF50129">
    <property type="entry name" value="GroES-like"/>
    <property type="match status" value="2"/>
</dbReference>
<keyword evidence="3 7" id="KW-0560">Oxidoreductase</keyword>
<evidence type="ECO:0000313" key="7">
    <source>
        <dbReference type="EMBL" id="VAV97527.1"/>
    </source>
</evidence>
<gene>
    <name evidence="7" type="ORF">MNBD_ACTINO02-2471</name>
</gene>
<reference evidence="7" key="1">
    <citation type="submission" date="2018-06" db="EMBL/GenBank/DDBJ databases">
        <authorList>
            <person name="Zhirakovskaya E."/>
        </authorList>
    </citation>
    <scope>NUCLEOTIDE SEQUENCE</scope>
</reference>
<dbReference type="InterPro" id="IPR036291">
    <property type="entry name" value="NAD(P)-bd_dom_sf"/>
</dbReference>
<dbReference type="PROSITE" id="PS00059">
    <property type="entry name" value="ADH_ZINC"/>
    <property type="match status" value="1"/>
</dbReference>
<dbReference type="GO" id="GO:0051903">
    <property type="term" value="F:S-(hydroxymethyl)glutathione dehydrogenase [NAD(P)+] activity"/>
    <property type="evidence" value="ECO:0007669"/>
    <property type="project" value="TreeGrafter"/>
</dbReference>
<dbReference type="InterPro" id="IPR011032">
    <property type="entry name" value="GroES-like_sf"/>
</dbReference>
<dbReference type="Pfam" id="PF08240">
    <property type="entry name" value="ADH_N"/>
    <property type="match status" value="1"/>
</dbReference>
<dbReference type="GO" id="GO:0004022">
    <property type="term" value="F:alcohol dehydrogenase (NAD+) activity"/>
    <property type="evidence" value="ECO:0007669"/>
    <property type="project" value="UniProtKB-EC"/>
</dbReference>
<sequence length="367" mass="37360">MLRKAGLPRPYVESRPLEIVELELPDPGPGEVLVKVGAASLCRSDLSVVNGARVWPLPMVIGHEAAGTVAAVGRGVTGLVPGDDVVLVYLPQCGTCVRCRSGEAWLCDVGVAANSLGELLTGGTRLTLNGEPIHHHMGVAAFAEYTLVAEASAVKVPPGLAAADTCIFGCAVLCGAGTALNTAGVSDGESVAVVGLGAVGLSAVLGARVAGARRIVAIDRLETKLAAAMSLGATDAVVADDAAPGRIAGLVPGGVDHAIEASGTLEGFDLAAGLVRRGGTVTTLGLPGPGVSHDLGLAPLVARGITIRGSYLGSCVTHRDIPRFIELHQKGRLPVDKLVSHHIQLEDINTALDRLADGEALRQVIDF</sequence>
<evidence type="ECO:0000256" key="2">
    <source>
        <dbReference type="ARBA" id="ARBA00022833"/>
    </source>
</evidence>
<dbReference type="EMBL" id="UOEK01000120">
    <property type="protein sequence ID" value="VAV97527.1"/>
    <property type="molecule type" value="Genomic_DNA"/>
</dbReference>
<dbReference type="Pfam" id="PF00107">
    <property type="entry name" value="ADH_zinc_N"/>
    <property type="match status" value="1"/>
</dbReference>
<dbReference type="GO" id="GO:0005829">
    <property type="term" value="C:cytosol"/>
    <property type="evidence" value="ECO:0007669"/>
    <property type="project" value="TreeGrafter"/>
</dbReference>
<evidence type="ECO:0000259" key="5">
    <source>
        <dbReference type="Pfam" id="PF00107"/>
    </source>
</evidence>
<dbReference type="GO" id="GO:0008270">
    <property type="term" value="F:zinc ion binding"/>
    <property type="evidence" value="ECO:0007669"/>
    <property type="project" value="InterPro"/>
</dbReference>
<dbReference type="InterPro" id="IPR002328">
    <property type="entry name" value="ADH_Zn_CS"/>
</dbReference>
<keyword evidence="2" id="KW-0862">Zinc</keyword>
<dbReference type="Gene3D" id="3.90.180.10">
    <property type="entry name" value="Medium-chain alcohol dehydrogenases, catalytic domain"/>
    <property type="match status" value="1"/>
</dbReference>
<name>A0A3B0RYQ5_9ZZZZ</name>
<dbReference type="PANTHER" id="PTHR43880:SF12">
    <property type="entry name" value="ALCOHOL DEHYDROGENASE CLASS-3"/>
    <property type="match status" value="1"/>
</dbReference>
<evidence type="ECO:0000256" key="3">
    <source>
        <dbReference type="ARBA" id="ARBA00023002"/>
    </source>
</evidence>
<keyword evidence="1" id="KW-0479">Metal-binding</keyword>
<accession>A0A3B0RYQ5</accession>
<organism evidence="7">
    <name type="scientific">hydrothermal vent metagenome</name>
    <dbReference type="NCBI Taxonomy" id="652676"/>
    <lineage>
        <taxon>unclassified sequences</taxon>
        <taxon>metagenomes</taxon>
        <taxon>ecological metagenomes</taxon>
    </lineage>
</organism>
<dbReference type="PANTHER" id="PTHR43880">
    <property type="entry name" value="ALCOHOL DEHYDROGENASE"/>
    <property type="match status" value="1"/>
</dbReference>
<evidence type="ECO:0000256" key="1">
    <source>
        <dbReference type="ARBA" id="ARBA00022723"/>
    </source>
</evidence>
<feature type="domain" description="Alcohol dehydrogenase-like N-terminal" evidence="6">
    <location>
        <begin position="28"/>
        <end position="157"/>
    </location>
</feature>
<keyword evidence="4" id="KW-0520">NAD</keyword>
<dbReference type="GO" id="GO:0046294">
    <property type="term" value="P:formaldehyde catabolic process"/>
    <property type="evidence" value="ECO:0007669"/>
    <property type="project" value="TreeGrafter"/>
</dbReference>
<dbReference type="Gene3D" id="3.40.50.720">
    <property type="entry name" value="NAD(P)-binding Rossmann-like Domain"/>
    <property type="match status" value="1"/>
</dbReference>
<proteinExistence type="predicted"/>
<dbReference type="SUPFAM" id="SSF51735">
    <property type="entry name" value="NAD(P)-binding Rossmann-fold domains"/>
    <property type="match status" value="1"/>
</dbReference>
<protein>
    <submittedName>
        <fullName evidence="7">Alcohol dehydrogenase</fullName>
        <ecNumber evidence="7">1.1.1.1</ecNumber>
    </submittedName>
</protein>
<dbReference type="AlphaFoldDB" id="A0A3B0RYQ5"/>
<dbReference type="InterPro" id="IPR013154">
    <property type="entry name" value="ADH-like_N"/>
</dbReference>
<evidence type="ECO:0000259" key="6">
    <source>
        <dbReference type="Pfam" id="PF08240"/>
    </source>
</evidence>
<dbReference type="EC" id="1.1.1.1" evidence="7"/>
<dbReference type="InterPro" id="IPR013149">
    <property type="entry name" value="ADH-like_C"/>
</dbReference>